<organism evidence="3 4">
    <name type="scientific">Paenibacillus solanacearum</name>
    <dbReference type="NCBI Taxonomy" id="2048548"/>
    <lineage>
        <taxon>Bacteria</taxon>
        <taxon>Bacillati</taxon>
        <taxon>Bacillota</taxon>
        <taxon>Bacilli</taxon>
        <taxon>Bacillales</taxon>
        <taxon>Paenibacillaceae</taxon>
        <taxon>Paenibacillus</taxon>
    </lineage>
</organism>
<dbReference type="AlphaFoldDB" id="A0A916JR45"/>
<dbReference type="PROSITE" id="PS51318">
    <property type="entry name" value="TAT"/>
    <property type="match status" value="1"/>
</dbReference>
<feature type="compositionally biased region" description="Basic and acidic residues" evidence="1">
    <location>
        <begin position="1"/>
        <end position="23"/>
    </location>
</feature>
<proteinExistence type="predicted"/>
<reference evidence="3" key="1">
    <citation type="submission" date="2021-06" db="EMBL/GenBank/DDBJ databases">
        <authorList>
            <person name="Criscuolo A."/>
        </authorList>
    </citation>
    <scope>NUCLEOTIDE SEQUENCE</scope>
    <source>
        <strain evidence="3">CIP111600</strain>
    </source>
</reference>
<gene>
    <name evidence="3" type="ORF">PAESOLCIP111_00066</name>
</gene>
<protein>
    <submittedName>
        <fullName evidence="3">Uncharacterized protein</fullName>
    </submittedName>
</protein>
<dbReference type="EMBL" id="CAJVAS010000001">
    <property type="protein sequence ID" value="CAG7596036.1"/>
    <property type="molecule type" value="Genomic_DNA"/>
</dbReference>
<sequence length="993" mass="109360">MKGECGLSDHPHNREPVQPEGTRRTISRRKLLASIGLTGAAAVAAGYAGFMQSGSAPAQTNAAEQPERRKDMIYFLTVGDLKAAASGLSDGMLVRTMGYYEPGDGGGAEYVIASTNVPEDGGAIHKLQGGLMARLLPGPYINYKMFGVVGNKTNDDGEQIKKAHTYANLRKLPVLNPSGEYWIKSAHTIPIQTSVQWGSTIFHIDESKSTKTNPRFVVNPSKNPITISLKPEEKTALLKRLKPGTTLIPELAQYKNCLVVVADKNDLIGARSGYENQTGWAREDFFYVDEYGRIMGDLAWTFKDITSLTAYPCDENVLTIDGGTFLVSGNLPGQKYDGYYWSGIQIKRSRTVLRNQFVGLEPGMKDVSLQARFGFFYFNLVYDVLLENVKLIPWEQDRGGPGKDVGAGTYGIGGARVLNPVFRNVTAEGSLVHWGVFGTNLMKNFRIQNCRLNRIDVHFHCWNLYIQDTEVGYRGISVTGGGDLIIENSKRYGGGQFINYRRDFGAKWDGHIRIRNCRLLLTDDVEACVLYHTPAQFNYKYPIGFGRSIVIDHFIFDYTAVPQAVKPAWVMKLPAFSKTSPDDRLFFPQLIQFSNVLVDGRERGVRLFDIKDSAGYRLSRKGSYNASEGLKHNCIMKFDNVMLDELPPVTAEQTDGAHLLLQSPDQAERDEYSLYPKIELKQCANLYAIVQNTPADLSLKECGIRGIQAAGLKGKPHQGRLAMENCAFEAAFAQDKGDFCKLDSEGGTSFLHCVIRTPVIAGQAKPELMDRYGFIAYNRYVKHSHLRTTLSEGLLRSKPKLLPEFASMLNSRSESDPIYPIRLSGSSSERPDTEAGRIVPGFVYYDTDLAQPIVWDGAKWKALGRTVQTLAFYAQANKGALSGAKMKRAEHHPTGEYVMAADGQVETYAVAYIGGESAGAAAWEIILTRNGAPWIEGIAGETAANGSAAGSVAGETQFQAGDRIGVVVTNFSADGDPEAYLSCELGIHAFRYV</sequence>
<name>A0A916JR45_9BACL</name>
<keyword evidence="2" id="KW-0812">Transmembrane</keyword>
<comment type="caution">
    <text evidence="3">The sequence shown here is derived from an EMBL/GenBank/DDBJ whole genome shotgun (WGS) entry which is preliminary data.</text>
</comment>
<feature type="region of interest" description="Disordered" evidence="1">
    <location>
        <begin position="1"/>
        <end position="25"/>
    </location>
</feature>
<keyword evidence="2" id="KW-1133">Transmembrane helix</keyword>
<accession>A0A916JR45</accession>
<evidence type="ECO:0000313" key="4">
    <source>
        <dbReference type="Proteomes" id="UP000693672"/>
    </source>
</evidence>
<evidence type="ECO:0000313" key="3">
    <source>
        <dbReference type="EMBL" id="CAG7596036.1"/>
    </source>
</evidence>
<keyword evidence="4" id="KW-1185">Reference proteome</keyword>
<evidence type="ECO:0000256" key="1">
    <source>
        <dbReference type="SAM" id="MobiDB-lite"/>
    </source>
</evidence>
<dbReference type="InterPro" id="IPR006311">
    <property type="entry name" value="TAT_signal"/>
</dbReference>
<feature type="transmembrane region" description="Helical" evidence="2">
    <location>
        <begin position="31"/>
        <end position="50"/>
    </location>
</feature>
<keyword evidence="2" id="KW-0472">Membrane</keyword>
<dbReference type="Proteomes" id="UP000693672">
    <property type="component" value="Unassembled WGS sequence"/>
</dbReference>
<evidence type="ECO:0000256" key="2">
    <source>
        <dbReference type="SAM" id="Phobius"/>
    </source>
</evidence>